<reference evidence="3" key="1">
    <citation type="submission" date="2023-06" db="EMBL/GenBank/DDBJ databases">
        <title>Genome-scale phylogeny and comparative genomics of the fungal order Sordariales.</title>
        <authorList>
            <consortium name="Lawrence Berkeley National Laboratory"/>
            <person name="Hensen N."/>
            <person name="Bonometti L."/>
            <person name="Westerberg I."/>
            <person name="Brannstrom I.O."/>
            <person name="Guillou S."/>
            <person name="Cros-Aarteil S."/>
            <person name="Calhoun S."/>
            <person name="Haridas S."/>
            <person name="Kuo A."/>
            <person name="Mondo S."/>
            <person name="Pangilinan J."/>
            <person name="Riley R."/>
            <person name="Labutti K."/>
            <person name="Andreopoulos B."/>
            <person name="Lipzen A."/>
            <person name="Chen C."/>
            <person name="Yanf M."/>
            <person name="Daum C."/>
            <person name="Ng V."/>
            <person name="Clum A."/>
            <person name="Steindorff A."/>
            <person name="Ohm R."/>
            <person name="Martin F."/>
            <person name="Silar P."/>
            <person name="Natvig D."/>
            <person name="Lalanne C."/>
            <person name="Gautier V."/>
            <person name="Ament-Velasquez S.L."/>
            <person name="Kruys A."/>
            <person name="Hutchinson M.I."/>
            <person name="Powell A.J."/>
            <person name="Barry K."/>
            <person name="Miller A.N."/>
            <person name="Grigoriev I.V."/>
            <person name="Debuchy R."/>
            <person name="Gladieux P."/>
            <person name="Thoren M.H."/>
            <person name="Johannesson H."/>
        </authorList>
    </citation>
    <scope>NUCLEOTIDE SEQUENCE</scope>
    <source>
        <strain evidence="3">CBS 540.89</strain>
    </source>
</reference>
<dbReference type="Proteomes" id="UP001172159">
    <property type="component" value="Unassembled WGS sequence"/>
</dbReference>
<dbReference type="PANTHER" id="PTHR47469">
    <property type="entry name" value="MONOOXYGENASE-LIKE"/>
    <property type="match status" value="1"/>
</dbReference>
<evidence type="ECO:0000313" key="3">
    <source>
        <dbReference type="EMBL" id="KAK0701532.1"/>
    </source>
</evidence>
<keyword evidence="4" id="KW-1185">Reference proteome</keyword>
<accession>A0AA39ZQ14</accession>
<dbReference type="EMBL" id="JAUKTV010000027">
    <property type="protein sequence ID" value="KAK0701532.1"/>
    <property type="molecule type" value="Genomic_DNA"/>
</dbReference>
<sequence>MANFPPSAVIVGRSLAGFMHGLVLKRHETNVTILEQEPAATRSSHNAGIGFGPQVEELLREYCDVAGVEGYYAPAVKTRLAFRKRENFKEINVVRHLTSWVLLYRILRANFDGFASSTIPNPPPPQEMMEMLIHFMFIDATTGKEPSLTADLLIGADGINSIIRELVLPSKTPTCSPKNEYSGYIAWRGTVPETSVSASTRQYFSNRTCANILPRSSIITYTIPSDGVVTDDNDSSHASPRQRLINFVWCLPLPSDSPTIDVRSPNRHNQKTPPKHHPVPTGLIQPQIWNQQKTPIMLNLMAEPFAELISTCDITLVLLTKVNDTVCPNTASFHNGKVFLVGVALVA</sequence>
<dbReference type="InterPro" id="IPR036188">
    <property type="entry name" value="FAD/NAD-bd_sf"/>
</dbReference>
<feature type="domain" description="2,6-dihydroxypyridine 3-monooxygenase substrate binding" evidence="2">
    <location>
        <begin position="181"/>
        <end position="314"/>
    </location>
</feature>
<evidence type="ECO:0000256" key="1">
    <source>
        <dbReference type="SAM" id="MobiDB-lite"/>
    </source>
</evidence>
<organism evidence="3 4">
    <name type="scientific">Apiosordaria backusii</name>
    <dbReference type="NCBI Taxonomy" id="314023"/>
    <lineage>
        <taxon>Eukaryota</taxon>
        <taxon>Fungi</taxon>
        <taxon>Dikarya</taxon>
        <taxon>Ascomycota</taxon>
        <taxon>Pezizomycotina</taxon>
        <taxon>Sordariomycetes</taxon>
        <taxon>Sordariomycetidae</taxon>
        <taxon>Sordariales</taxon>
        <taxon>Lasiosphaeriaceae</taxon>
        <taxon>Apiosordaria</taxon>
    </lineage>
</organism>
<dbReference type="PANTHER" id="PTHR47469:SF2">
    <property type="entry name" value="OS06G0597600 PROTEIN"/>
    <property type="match status" value="1"/>
</dbReference>
<name>A0AA39ZQ14_9PEZI</name>
<evidence type="ECO:0000313" key="4">
    <source>
        <dbReference type="Proteomes" id="UP001172159"/>
    </source>
</evidence>
<dbReference type="Gene3D" id="3.30.9.60">
    <property type="match status" value="1"/>
</dbReference>
<gene>
    <name evidence="3" type="ORF">B0T21DRAFT_417085</name>
</gene>
<feature type="compositionally biased region" description="Basic residues" evidence="1">
    <location>
        <begin position="265"/>
        <end position="278"/>
    </location>
</feature>
<dbReference type="InterPro" id="IPR054707">
    <property type="entry name" value="DhpH_subs-bd"/>
</dbReference>
<comment type="caution">
    <text evidence="3">The sequence shown here is derived from an EMBL/GenBank/DDBJ whole genome shotgun (WGS) entry which is preliminary data.</text>
</comment>
<dbReference type="InterPro" id="IPR053212">
    <property type="entry name" value="DHP_3-monooxygenase"/>
</dbReference>
<dbReference type="Pfam" id="PF22607">
    <property type="entry name" value="FAD_binding-like"/>
    <property type="match status" value="1"/>
</dbReference>
<proteinExistence type="predicted"/>
<evidence type="ECO:0000259" key="2">
    <source>
        <dbReference type="Pfam" id="PF22607"/>
    </source>
</evidence>
<protein>
    <recommendedName>
        <fullName evidence="2">2,6-dihydroxypyridine 3-monooxygenase substrate binding domain-containing protein</fullName>
    </recommendedName>
</protein>
<dbReference type="AlphaFoldDB" id="A0AA39ZQ14"/>
<feature type="region of interest" description="Disordered" evidence="1">
    <location>
        <begin position="262"/>
        <end position="281"/>
    </location>
</feature>
<dbReference type="SUPFAM" id="SSF54373">
    <property type="entry name" value="FAD-linked reductases, C-terminal domain"/>
    <property type="match status" value="1"/>
</dbReference>
<dbReference type="SUPFAM" id="SSF51905">
    <property type="entry name" value="FAD/NAD(P)-binding domain"/>
    <property type="match status" value="1"/>
</dbReference>